<accession>A0A8H6RVF7</accession>
<dbReference type="Proteomes" id="UP000660729">
    <property type="component" value="Unassembled WGS sequence"/>
</dbReference>
<dbReference type="AlphaFoldDB" id="A0A8H6RVF7"/>
<dbReference type="InterPro" id="IPR056632">
    <property type="entry name" value="DUF7730"/>
</dbReference>
<reference evidence="2" key="1">
    <citation type="submission" date="2020-04" db="EMBL/GenBank/DDBJ databases">
        <title>Draft genome resource of the tomato pathogen Pseudocercospora fuligena.</title>
        <authorList>
            <person name="Zaccaron A."/>
        </authorList>
    </citation>
    <scope>NUCLEOTIDE SEQUENCE</scope>
    <source>
        <strain evidence="2">PF001</strain>
    </source>
</reference>
<dbReference type="EMBL" id="JABCIY010000003">
    <property type="protein sequence ID" value="KAF7198108.1"/>
    <property type="molecule type" value="Genomic_DNA"/>
</dbReference>
<name>A0A8H6RVF7_9PEZI</name>
<proteinExistence type="predicted"/>
<dbReference type="PANTHER" id="PTHR42085">
    <property type="entry name" value="F-BOX DOMAIN-CONTAINING PROTEIN"/>
    <property type="match status" value="1"/>
</dbReference>
<dbReference type="OrthoDB" id="3650371at2759"/>
<evidence type="ECO:0000313" key="3">
    <source>
        <dbReference type="Proteomes" id="UP000660729"/>
    </source>
</evidence>
<evidence type="ECO:0000259" key="1">
    <source>
        <dbReference type="Pfam" id="PF24864"/>
    </source>
</evidence>
<evidence type="ECO:0000313" key="2">
    <source>
        <dbReference type="EMBL" id="KAF7198108.1"/>
    </source>
</evidence>
<keyword evidence="3" id="KW-1185">Reference proteome</keyword>
<dbReference type="InterPro" id="IPR038883">
    <property type="entry name" value="AN11006-like"/>
</dbReference>
<organism evidence="2 3">
    <name type="scientific">Pseudocercospora fuligena</name>
    <dbReference type="NCBI Taxonomy" id="685502"/>
    <lineage>
        <taxon>Eukaryota</taxon>
        <taxon>Fungi</taxon>
        <taxon>Dikarya</taxon>
        <taxon>Ascomycota</taxon>
        <taxon>Pezizomycotina</taxon>
        <taxon>Dothideomycetes</taxon>
        <taxon>Dothideomycetidae</taxon>
        <taxon>Mycosphaerellales</taxon>
        <taxon>Mycosphaerellaceae</taxon>
        <taxon>Pseudocercospora</taxon>
    </lineage>
</organism>
<dbReference type="PANTHER" id="PTHR42085:SF2">
    <property type="entry name" value="F-BOX DOMAIN-CONTAINING PROTEIN"/>
    <property type="match status" value="1"/>
</dbReference>
<feature type="domain" description="DUF7730" evidence="1">
    <location>
        <begin position="11"/>
        <end position="89"/>
    </location>
</feature>
<dbReference type="Pfam" id="PF24864">
    <property type="entry name" value="DUF7730"/>
    <property type="match status" value="1"/>
</dbReference>
<gene>
    <name evidence="2" type="ORF">HII31_00464</name>
</gene>
<protein>
    <recommendedName>
        <fullName evidence="1">DUF7730 domain-containing protein</fullName>
    </recommendedName>
</protein>
<comment type="caution">
    <text evidence="2">The sequence shown here is derived from an EMBL/GenBank/DDBJ whole genome shotgun (WGS) entry which is preliminary data.</text>
</comment>
<sequence length="220" mass="25135">MSSTTNQRPFPFLSLPPELRDQIYSHLLSTQHAIDIFRYQKQFTCTKSSDSNEENPEGVHIPVDILRTCRQIYTEATPILYGSNRFVFTFPGVFTSFMRGSRGARWMKDVEITYLCDRGDVLEALKALDTSVEKLERLALGGAIVNIFDAEQIAKALVQLLGRMRVVNGDRSVETTLSRVVFVPEAAYSTRSFKQLAERNRRTYEEEVKGLLRAKLEDEE</sequence>